<keyword evidence="1 3" id="KW-0378">Hydrolase</keyword>
<name>A0ABP3ZNS7_9ACTN</name>
<evidence type="ECO:0000313" key="7">
    <source>
        <dbReference type="Proteomes" id="UP001501578"/>
    </source>
</evidence>
<feature type="domain" description="GH26" evidence="5">
    <location>
        <begin position="5"/>
        <end position="310"/>
    </location>
</feature>
<dbReference type="InterPro" id="IPR017853">
    <property type="entry name" value="GH"/>
</dbReference>
<evidence type="ECO:0000313" key="6">
    <source>
        <dbReference type="EMBL" id="GAA0924690.1"/>
    </source>
</evidence>
<evidence type="ECO:0000256" key="1">
    <source>
        <dbReference type="ARBA" id="ARBA00022801"/>
    </source>
</evidence>
<feature type="compositionally biased region" description="Low complexity" evidence="4">
    <location>
        <begin position="311"/>
        <end position="326"/>
    </location>
</feature>
<feature type="active site" description="Proton donor" evidence="3">
    <location>
        <position position="145"/>
    </location>
</feature>
<feature type="compositionally biased region" description="Low complexity" evidence="4">
    <location>
        <begin position="384"/>
        <end position="403"/>
    </location>
</feature>
<evidence type="ECO:0000256" key="2">
    <source>
        <dbReference type="ARBA" id="ARBA00023295"/>
    </source>
</evidence>
<reference evidence="7" key="1">
    <citation type="journal article" date="2019" name="Int. J. Syst. Evol. Microbiol.">
        <title>The Global Catalogue of Microorganisms (GCM) 10K type strain sequencing project: providing services to taxonomists for standard genome sequencing and annotation.</title>
        <authorList>
            <consortium name="The Broad Institute Genomics Platform"/>
            <consortium name="The Broad Institute Genome Sequencing Center for Infectious Disease"/>
            <person name="Wu L."/>
            <person name="Ma J."/>
        </authorList>
    </citation>
    <scope>NUCLEOTIDE SEQUENCE [LARGE SCALE GENOMIC DNA]</scope>
    <source>
        <strain evidence="7">JCM 11136</strain>
    </source>
</reference>
<dbReference type="SUPFAM" id="SSF51445">
    <property type="entry name" value="(Trans)glycosidases"/>
    <property type="match status" value="1"/>
</dbReference>
<feature type="active site" description="Nucleophile" evidence="3">
    <location>
        <position position="250"/>
    </location>
</feature>
<comment type="similarity">
    <text evidence="3">Belongs to the glycosyl hydrolase 26 family.</text>
</comment>
<comment type="caution">
    <text evidence="6">The sequence shown here is derived from an EMBL/GenBank/DDBJ whole genome shotgun (WGS) entry which is preliminary data.</text>
</comment>
<evidence type="ECO:0000256" key="3">
    <source>
        <dbReference type="PROSITE-ProRule" id="PRU01100"/>
    </source>
</evidence>
<feature type="region of interest" description="Disordered" evidence="4">
    <location>
        <begin position="311"/>
        <end position="466"/>
    </location>
</feature>
<gene>
    <name evidence="6" type="ORF">GCM10009560_25610</name>
</gene>
<keyword evidence="2 3" id="KW-0326">Glycosidase</keyword>
<proteinExistence type="inferred from homology"/>
<dbReference type="InterPro" id="IPR022790">
    <property type="entry name" value="GH26_dom"/>
</dbReference>
<dbReference type="Gene3D" id="3.20.20.80">
    <property type="entry name" value="Glycosidases"/>
    <property type="match status" value="1"/>
</dbReference>
<feature type="compositionally biased region" description="Gly residues" evidence="4">
    <location>
        <begin position="372"/>
        <end position="383"/>
    </location>
</feature>
<sequence length="466" mass="49240">MLAVTATQPLGSDASLRTRDTPAAALGVFTGSDAQGVTRLEQLESWLGRDVTVGRTYLPGDQWGAFTGPSFILDPWMRWRAAKPGRVLALNVPMVAPNEGSMPDLAVSVLLQAGAGGAFDLIYQRLASRLVKGGAPDTIIVLGWEMNGVTYSSRCKPNPSAWKSYWRRIVTAMRAVPGQRFRFDFTANRGLDAIGWTQCYPGDDVVDIIGLDNYDQPPGLNFSEFVTQPFGLQHHADFAAAHGKPMSFPEWGLFRYGDRPDYVRRMLDWIDRHNVVYHSLSDYCPHGVWRCTANPRSAEVFRSTLARSAAGATPAPSATPAGTGPSVGPTGPANSPTGRPGGPATAPGTGTGTGTRPVTGVHPDTRPRTGTTPGGRPGVGPVIGPGTDSAPAVPPAGASGRPVTGTVPIWTPVQDRTPAPAPAPSPASTITGTVPVQKNDHAEPTPTTMPVPAPTRLPVMRRGDEP</sequence>
<dbReference type="Proteomes" id="UP001501578">
    <property type="component" value="Unassembled WGS sequence"/>
</dbReference>
<evidence type="ECO:0000256" key="4">
    <source>
        <dbReference type="SAM" id="MobiDB-lite"/>
    </source>
</evidence>
<dbReference type="PROSITE" id="PS51764">
    <property type="entry name" value="GH26"/>
    <property type="match status" value="1"/>
</dbReference>
<protein>
    <recommendedName>
        <fullName evidence="5">GH26 domain-containing protein</fullName>
    </recommendedName>
</protein>
<feature type="compositionally biased region" description="Low complexity" evidence="4">
    <location>
        <begin position="336"/>
        <end position="361"/>
    </location>
</feature>
<keyword evidence="7" id="KW-1185">Reference proteome</keyword>
<dbReference type="RefSeq" id="WP_343950032.1">
    <property type="nucleotide sequence ID" value="NZ_BAAAHQ010000011.1"/>
</dbReference>
<organism evidence="6 7">
    <name type="scientific">Nonomuraea longicatena</name>
    <dbReference type="NCBI Taxonomy" id="83682"/>
    <lineage>
        <taxon>Bacteria</taxon>
        <taxon>Bacillati</taxon>
        <taxon>Actinomycetota</taxon>
        <taxon>Actinomycetes</taxon>
        <taxon>Streptosporangiales</taxon>
        <taxon>Streptosporangiaceae</taxon>
        <taxon>Nonomuraea</taxon>
    </lineage>
</organism>
<evidence type="ECO:0000259" key="5">
    <source>
        <dbReference type="PROSITE" id="PS51764"/>
    </source>
</evidence>
<dbReference type="EMBL" id="BAAAHQ010000011">
    <property type="protein sequence ID" value="GAA0924690.1"/>
    <property type="molecule type" value="Genomic_DNA"/>
</dbReference>
<dbReference type="Pfam" id="PF02156">
    <property type="entry name" value="Glyco_hydro_26"/>
    <property type="match status" value="1"/>
</dbReference>
<accession>A0ABP3ZNS7</accession>